<dbReference type="RefSeq" id="WP_312861638.1">
    <property type="nucleotide sequence ID" value="NZ_VWNA01000001.1"/>
</dbReference>
<keyword evidence="2" id="KW-1185">Reference proteome</keyword>
<dbReference type="EMBL" id="VWNA01000001">
    <property type="protein sequence ID" value="MQT14284.1"/>
    <property type="molecule type" value="Genomic_DNA"/>
</dbReference>
<gene>
    <name evidence="1" type="ORF">F0357_16855</name>
</gene>
<dbReference type="PANTHER" id="PTHR38460:SF1">
    <property type="entry name" value="TAUTOMERASE YOLI-RELATED"/>
    <property type="match status" value="1"/>
</dbReference>
<accession>A0A6A7Y528</accession>
<dbReference type="Proteomes" id="UP000332515">
    <property type="component" value="Unassembled WGS sequence"/>
</dbReference>
<dbReference type="InterPro" id="IPR037479">
    <property type="entry name" value="Tauto_MSAD"/>
</dbReference>
<proteinExistence type="predicted"/>
<protein>
    <submittedName>
        <fullName evidence="1">Tautomerase family protein</fullName>
    </submittedName>
</protein>
<dbReference type="Pfam" id="PF14552">
    <property type="entry name" value="Tautomerase_2"/>
    <property type="match status" value="1"/>
</dbReference>
<comment type="caution">
    <text evidence="1">The sequence shown here is derived from an EMBL/GenBank/DDBJ whole genome shotgun (WGS) entry which is preliminary data.</text>
</comment>
<dbReference type="Gene3D" id="3.30.429.10">
    <property type="entry name" value="Macrophage Migration Inhibitory Factor"/>
    <property type="match status" value="1"/>
</dbReference>
<dbReference type="AlphaFoldDB" id="A0A6A7Y528"/>
<reference evidence="1 2" key="1">
    <citation type="submission" date="2019-09" db="EMBL/GenBank/DDBJ databases">
        <title>Segnochrobactrum spirostomi gen. nov., sp. nov., isolated from the ciliate Spirostomum cf. yagiui and description of a novel family, Segnochrobactraceae fam. nov. within the order Rhizobiales of the class Alphaproteobacteria.</title>
        <authorList>
            <person name="Akter S."/>
            <person name="Shazib S.U.A."/>
            <person name="Shin M.K."/>
        </authorList>
    </citation>
    <scope>NUCLEOTIDE SEQUENCE [LARGE SCALE GENOMIC DNA]</scope>
    <source>
        <strain evidence="1 2">Sp-1</strain>
    </source>
</reference>
<dbReference type="SUPFAM" id="SSF55331">
    <property type="entry name" value="Tautomerase/MIF"/>
    <property type="match status" value="1"/>
</dbReference>
<dbReference type="PANTHER" id="PTHR38460">
    <property type="entry name" value="TAUTOMERASE YOLI-RELATED"/>
    <property type="match status" value="1"/>
</dbReference>
<evidence type="ECO:0000313" key="1">
    <source>
        <dbReference type="EMBL" id="MQT14284.1"/>
    </source>
</evidence>
<sequence>MPFTRISLRAGKSADYLSAISDGLDRALVDCFEVPERDRFVAFHQHDAEELIFDRTYRGGPRSDDYILFEITTGKTRSRETKALFYERLVKNLAGSPGIRPEDVMVVIINAAFEDWSFGSGLSAAASDAERNR</sequence>
<name>A0A6A7Y528_9HYPH</name>
<evidence type="ECO:0000313" key="2">
    <source>
        <dbReference type="Proteomes" id="UP000332515"/>
    </source>
</evidence>
<dbReference type="InterPro" id="IPR014347">
    <property type="entry name" value="Tautomerase/MIF_sf"/>
</dbReference>
<organism evidence="1 2">
    <name type="scientific">Segnochrobactrum spirostomi</name>
    <dbReference type="NCBI Taxonomy" id="2608987"/>
    <lineage>
        <taxon>Bacteria</taxon>
        <taxon>Pseudomonadati</taxon>
        <taxon>Pseudomonadota</taxon>
        <taxon>Alphaproteobacteria</taxon>
        <taxon>Hyphomicrobiales</taxon>
        <taxon>Segnochrobactraceae</taxon>
        <taxon>Segnochrobactrum</taxon>
    </lineage>
</organism>